<feature type="domain" description="Rhodanese" evidence="2">
    <location>
        <begin position="128"/>
        <end position="222"/>
    </location>
</feature>
<dbReference type="AlphaFoldDB" id="A0A517N064"/>
<dbReference type="InterPro" id="IPR040503">
    <property type="entry name" value="TRHO_N"/>
</dbReference>
<evidence type="ECO:0000313" key="4">
    <source>
        <dbReference type="Proteomes" id="UP000319852"/>
    </source>
</evidence>
<dbReference type="PANTHER" id="PTHR43268">
    <property type="entry name" value="THIOSULFATE SULFURTRANSFERASE/RHODANESE-LIKE DOMAIN-CONTAINING PROTEIN 2"/>
    <property type="match status" value="1"/>
</dbReference>
<dbReference type="InterPro" id="IPR036873">
    <property type="entry name" value="Rhodanese-like_dom_sf"/>
</dbReference>
<dbReference type="Gene3D" id="3.30.70.100">
    <property type="match status" value="1"/>
</dbReference>
<dbReference type="EC" id="1.14.-.-" evidence="1"/>
<evidence type="ECO:0000256" key="1">
    <source>
        <dbReference type="HAMAP-Rule" id="MF_00469"/>
    </source>
</evidence>
<dbReference type="Gene3D" id="3.30.2350.10">
    <property type="entry name" value="Pseudouridine synthase"/>
    <property type="match status" value="1"/>
</dbReference>
<dbReference type="CDD" id="cd01518">
    <property type="entry name" value="RHOD_YceA"/>
    <property type="match status" value="1"/>
</dbReference>
<dbReference type="OrthoDB" id="9784108at2"/>
<organism evidence="3 4">
    <name type="scientific">Adhaeretor mobilis</name>
    <dbReference type="NCBI Taxonomy" id="1930276"/>
    <lineage>
        <taxon>Bacteria</taxon>
        <taxon>Pseudomonadati</taxon>
        <taxon>Planctomycetota</taxon>
        <taxon>Planctomycetia</taxon>
        <taxon>Pirellulales</taxon>
        <taxon>Lacipirellulaceae</taxon>
        <taxon>Adhaeretor</taxon>
    </lineage>
</organism>
<dbReference type="InterPro" id="IPR006145">
    <property type="entry name" value="PsdUridine_synth_RsuA/RluA"/>
</dbReference>
<dbReference type="NCBIfam" id="NF003703">
    <property type="entry name" value="PRK05320.1"/>
    <property type="match status" value="1"/>
</dbReference>
<dbReference type="InterPro" id="IPR001763">
    <property type="entry name" value="Rhodanese-like_dom"/>
</dbReference>
<dbReference type="Proteomes" id="UP000319852">
    <property type="component" value="Chromosome"/>
</dbReference>
<dbReference type="GO" id="GO:0001522">
    <property type="term" value="P:pseudouridine synthesis"/>
    <property type="evidence" value="ECO:0007669"/>
    <property type="project" value="InterPro"/>
</dbReference>
<dbReference type="PANTHER" id="PTHR43268:SF3">
    <property type="entry name" value="RHODANESE-LIKE DOMAIN-CONTAINING PROTEIN 7-RELATED"/>
    <property type="match status" value="1"/>
</dbReference>
<dbReference type="KEGG" id="amob:HG15A2_38590"/>
<reference evidence="3 4" key="1">
    <citation type="submission" date="2019-02" db="EMBL/GenBank/DDBJ databases">
        <title>Deep-cultivation of Planctomycetes and their phenomic and genomic characterization uncovers novel biology.</title>
        <authorList>
            <person name="Wiegand S."/>
            <person name="Jogler M."/>
            <person name="Boedeker C."/>
            <person name="Pinto D."/>
            <person name="Vollmers J."/>
            <person name="Rivas-Marin E."/>
            <person name="Kohn T."/>
            <person name="Peeters S.H."/>
            <person name="Heuer A."/>
            <person name="Rast P."/>
            <person name="Oberbeckmann S."/>
            <person name="Bunk B."/>
            <person name="Jeske O."/>
            <person name="Meyerdierks A."/>
            <person name="Storesund J.E."/>
            <person name="Kallscheuer N."/>
            <person name="Luecker S."/>
            <person name="Lage O.M."/>
            <person name="Pohl T."/>
            <person name="Merkel B.J."/>
            <person name="Hornburger P."/>
            <person name="Mueller R.-W."/>
            <person name="Bruemmer F."/>
            <person name="Labrenz M."/>
            <person name="Spormann A.M."/>
            <person name="Op den Camp H."/>
            <person name="Overmann J."/>
            <person name="Amann R."/>
            <person name="Jetten M.S.M."/>
            <person name="Mascher T."/>
            <person name="Medema M.H."/>
            <person name="Devos D.P."/>
            <person name="Kaster A.-K."/>
            <person name="Ovreas L."/>
            <person name="Rohde M."/>
            <person name="Galperin M.Y."/>
            <person name="Jogler C."/>
        </authorList>
    </citation>
    <scope>NUCLEOTIDE SEQUENCE [LARGE SCALE GENOMIC DNA]</scope>
    <source>
        <strain evidence="3 4">HG15A2</strain>
    </source>
</reference>
<dbReference type="Pfam" id="PF00581">
    <property type="entry name" value="Rhodanese"/>
    <property type="match status" value="1"/>
</dbReference>
<comment type="similarity">
    <text evidence="1">Belongs to the TrhO family.</text>
</comment>
<dbReference type="GO" id="GO:0006400">
    <property type="term" value="P:tRNA modification"/>
    <property type="evidence" value="ECO:0007669"/>
    <property type="project" value="UniProtKB-UniRule"/>
</dbReference>
<accession>A0A517N064</accession>
<dbReference type="Pfam" id="PF00849">
    <property type="entry name" value="PseudoU_synth_2"/>
    <property type="match status" value="1"/>
</dbReference>
<protein>
    <recommendedName>
        <fullName evidence="1">tRNA uridine(34) hydroxylase</fullName>
        <ecNumber evidence="1">1.14.-.-</ecNumber>
    </recommendedName>
    <alternativeName>
        <fullName evidence="1">tRNA hydroxylation protein O</fullName>
    </alternativeName>
</protein>
<comment type="function">
    <text evidence="1">Catalyzes oxygen-dependent 5-hydroxyuridine (ho5U) modification at position 34 in tRNAs.</text>
</comment>
<dbReference type="InterPro" id="IPR020936">
    <property type="entry name" value="TrhO"/>
</dbReference>
<sequence>MTNTLSTIVNIAAYKFIALDELPRRRRELKSLCSRLSLKGTILLSTEGLNLFLAGSRGSIDEFLVEVRSDPAFADLKTKDSYSDRQPFNRLLVRLKREIIAFGVEGIEPAKNPSPKLSAKELKKWLDEGRPLTLLDTRNDYEVQLGTFENAVDLDIDHFRHFPEAIKQLPPETRERPVVMFCTGGIRCEKAGPLMEREGFKEVFQLDGGILKYFEECGGDHYDGECFVFDQRVALDPNLEETATTQCFACQAPLNAADQQAETYVLGEHCPHCYEEFLAKHRATIEQRQMQLAEFAKVLPGSVPYDHIRPLNIPKRFDQATLLDTLDGLHPHMGRDQWKDFCERGFITFEDHEKREHPVDPQRIVRAGQRYNRHVPAMVEPAVNADIRILHEDDAIVVLSKPAPLPMHSGGRFHRNTVNFFLDEVYAPQKLRFVHRLDANTTGVVVCARTKAIARNLQVQFEAGTVEKSYLVRAQGHIAEDQFTSTTSIGRDTVQAGLRLPDPDGQHARTEFKVLERCDDGTGNLTTLLEAKPITGRTNQIRIHLWELGHPVCGDPGYLPDKKLGRTQTLGVGEPPLCLHAVRLSFVHPETGEPFLAEASMPGWSNSQHVP</sequence>
<dbReference type="InterPro" id="IPR006224">
    <property type="entry name" value="PsdUridine_synth_RluA-like_CS"/>
</dbReference>
<keyword evidence="4" id="KW-1185">Reference proteome</keyword>
<dbReference type="GO" id="GO:0016705">
    <property type="term" value="F:oxidoreductase activity, acting on paired donors, with incorporation or reduction of molecular oxygen"/>
    <property type="evidence" value="ECO:0007669"/>
    <property type="project" value="UniProtKB-UniRule"/>
</dbReference>
<dbReference type="SUPFAM" id="SSF52821">
    <property type="entry name" value="Rhodanese/Cell cycle control phosphatase"/>
    <property type="match status" value="1"/>
</dbReference>
<dbReference type="RefSeq" id="WP_145062089.1">
    <property type="nucleotide sequence ID" value="NZ_CP036263.1"/>
</dbReference>
<evidence type="ECO:0000259" key="2">
    <source>
        <dbReference type="PROSITE" id="PS50206"/>
    </source>
</evidence>
<evidence type="ECO:0000313" key="3">
    <source>
        <dbReference type="EMBL" id="QDT00521.1"/>
    </source>
</evidence>
<name>A0A517N064_9BACT</name>
<dbReference type="Pfam" id="PF17773">
    <property type="entry name" value="UPF0176_N"/>
    <property type="match status" value="1"/>
</dbReference>
<keyword evidence="1" id="KW-0560">Oxidoreductase</keyword>
<dbReference type="InterPro" id="IPR020103">
    <property type="entry name" value="PsdUridine_synth_cat_dom_sf"/>
</dbReference>
<dbReference type="PROSITE" id="PS50206">
    <property type="entry name" value="RHODANESE_3"/>
    <property type="match status" value="1"/>
</dbReference>
<dbReference type="SMART" id="SM00450">
    <property type="entry name" value="RHOD"/>
    <property type="match status" value="1"/>
</dbReference>
<keyword evidence="3" id="KW-0413">Isomerase</keyword>
<keyword evidence="1" id="KW-0819">tRNA processing</keyword>
<dbReference type="SUPFAM" id="SSF55120">
    <property type="entry name" value="Pseudouridine synthase"/>
    <property type="match status" value="1"/>
</dbReference>
<dbReference type="Gene3D" id="3.40.250.10">
    <property type="entry name" value="Rhodanese-like domain"/>
    <property type="match status" value="1"/>
</dbReference>
<gene>
    <name evidence="3" type="primary">rluC</name>
    <name evidence="1" type="synonym">trhO</name>
    <name evidence="3" type="ORF">HG15A2_38590</name>
</gene>
<dbReference type="HAMAP" id="MF_00469">
    <property type="entry name" value="TrhO"/>
    <property type="match status" value="1"/>
</dbReference>
<dbReference type="GO" id="GO:0140098">
    <property type="term" value="F:catalytic activity, acting on RNA"/>
    <property type="evidence" value="ECO:0007669"/>
    <property type="project" value="UniProtKB-ARBA"/>
</dbReference>
<comment type="catalytic activity">
    <reaction evidence="1">
        <text>uridine(34) in tRNA + AH2 + O2 = 5-hydroxyuridine(34) in tRNA + A + H2O</text>
        <dbReference type="Rhea" id="RHEA:64224"/>
        <dbReference type="Rhea" id="RHEA-COMP:11727"/>
        <dbReference type="Rhea" id="RHEA-COMP:13381"/>
        <dbReference type="ChEBI" id="CHEBI:13193"/>
        <dbReference type="ChEBI" id="CHEBI:15377"/>
        <dbReference type="ChEBI" id="CHEBI:15379"/>
        <dbReference type="ChEBI" id="CHEBI:17499"/>
        <dbReference type="ChEBI" id="CHEBI:65315"/>
        <dbReference type="ChEBI" id="CHEBI:136877"/>
    </reaction>
</comment>
<dbReference type="GO" id="GO:0009982">
    <property type="term" value="F:pseudouridine synthase activity"/>
    <property type="evidence" value="ECO:0007669"/>
    <property type="project" value="InterPro"/>
</dbReference>
<dbReference type="GO" id="GO:0003723">
    <property type="term" value="F:RNA binding"/>
    <property type="evidence" value="ECO:0007669"/>
    <property type="project" value="InterPro"/>
</dbReference>
<dbReference type="PROSITE" id="PS01129">
    <property type="entry name" value="PSI_RLU"/>
    <property type="match status" value="1"/>
</dbReference>
<dbReference type="EMBL" id="CP036263">
    <property type="protein sequence ID" value="QDT00521.1"/>
    <property type="molecule type" value="Genomic_DNA"/>
</dbReference>
<proteinExistence type="inferred from homology"/>